<reference evidence="1 2" key="1">
    <citation type="submission" date="2021-03" db="EMBL/GenBank/DDBJ databases">
        <title>Metabolic Capacity of the Antarctic Cyanobacterium Phormidium pseudopriestleyi that Sustains Oxygenic Photosynthesis in the Presence of Hydrogen Sulfide.</title>
        <authorList>
            <person name="Lumian J.E."/>
            <person name="Jungblut A.D."/>
            <person name="Dillon M.L."/>
            <person name="Hawes I."/>
            <person name="Doran P.T."/>
            <person name="Mackey T.J."/>
            <person name="Dick G.J."/>
            <person name="Grettenberger C.L."/>
            <person name="Sumner D.Y."/>
        </authorList>
    </citation>
    <scope>NUCLEOTIDE SEQUENCE [LARGE SCALE GENOMIC DNA]</scope>
    <source>
        <strain evidence="1 2">FRX01</strain>
    </source>
</reference>
<dbReference type="Proteomes" id="UP000664844">
    <property type="component" value="Unassembled WGS sequence"/>
</dbReference>
<evidence type="ECO:0000313" key="1">
    <source>
        <dbReference type="EMBL" id="MBO0350995.1"/>
    </source>
</evidence>
<protein>
    <submittedName>
        <fullName evidence="1">Uncharacterized protein</fullName>
    </submittedName>
</protein>
<keyword evidence="2" id="KW-1185">Reference proteome</keyword>
<dbReference type="EMBL" id="JAFLQW010000480">
    <property type="protein sequence ID" value="MBO0350995.1"/>
    <property type="molecule type" value="Genomic_DNA"/>
</dbReference>
<comment type="caution">
    <text evidence="1">The sequence shown here is derived from an EMBL/GenBank/DDBJ whole genome shotgun (WGS) entry which is preliminary data.</text>
</comment>
<sequence length="179" mass="20095">AGPYTGNYYRFNTSPPWSSGKPLIPTPQNTWVNAVLVNGVVPSRQDQSNGGLHNFPRMLEDWDKKNLYILGSFIQLNFSNYATGPYEHDAWEPGAIPVPGKTNWGASNVGSNGGPENIFYYMAPNRLWGYDVGLQYMPPGPASNKMQALSDERNEFYREPPADDPYICLLRQEVNFPCN</sequence>
<proteinExistence type="predicted"/>
<gene>
    <name evidence="1" type="ORF">J0895_18360</name>
</gene>
<organism evidence="1 2">
    <name type="scientific">Phormidium pseudopriestleyi FRX01</name>
    <dbReference type="NCBI Taxonomy" id="1759528"/>
    <lineage>
        <taxon>Bacteria</taxon>
        <taxon>Bacillati</taxon>
        <taxon>Cyanobacteriota</taxon>
        <taxon>Cyanophyceae</taxon>
        <taxon>Oscillatoriophycideae</taxon>
        <taxon>Oscillatoriales</taxon>
        <taxon>Oscillatoriaceae</taxon>
        <taxon>Phormidium</taxon>
    </lineage>
</organism>
<evidence type="ECO:0000313" key="2">
    <source>
        <dbReference type="Proteomes" id="UP000664844"/>
    </source>
</evidence>
<name>A0ABS3FV44_9CYAN</name>
<accession>A0ABS3FV44</accession>
<dbReference type="RefSeq" id="WP_207089456.1">
    <property type="nucleotide sequence ID" value="NZ_JAFLQW010000480.1"/>
</dbReference>
<feature type="non-terminal residue" evidence="1">
    <location>
        <position position="1"/>
    </location>
</feature>